<reference evidence="6" key="1">
    <citation type="submission" date="2021-07" db="EMBL/GenBank/DDBJ databases">
        <title>Draft genome of Mortierella alpina, strain LL118, isolated from an aspen leaf litter sample.</title>
        <authorList>
            <person name="Yang S."/>
            <person name="Vinatzer B.A."/>
        </authorList>
    </citation>
    <scope>NUCLEOTIDE SEQUENCE</scope>
    <source>
        <strain evidence="6">LL118</strain>
    </source>
</reference>
<evidence type="ECO:0000256" key="4">
    <source>
        <dbReference type="ARBA" id="ARBA00023234"/>
    </source>
</evidence>
<organism evidence="6 7">
    <name type="scientific">Mortierella alpina</name>
    <name type="common">Oleaginous fungus</name>
    <name type="synonym">Mortierella renispora</name>
    <dbReference type="NCBI Taxonomy" id="64518"/>
    <lineage>
        <taxon>Eukaryota</taxon>
        <taxon>Fungi</taxon>
        <taxon>Fungi incertae sedis</taxon>
        <taxon>Mucoromycota</taxon>
        <taxon>Mortierellomycotina</taxon>
        <taxon>Mortierellomycetes</taxon>
        <taxon>Mortierellales</taxon>
        <taxon>Mortierellaceae</taxon>
        <taxon>Mortierella</taxon>
    </lineage>
</organism>
<keyword evidence="4" id="KW-0035">Amyloplast</keyword>
<sequence length="630" mass="71039">MFRNVKYQGLVLNSSTHYQDQIHLYHVAKEFGPASMGGLGMVVTALAIAQQQEQHSVNVVMPYYSFLDEQQDIDIVYHTTLSIDIRDELHELRPVHFKVHSFQYFEAYDEHALTPVTVWLIGPGDVKPFDEAFNVEDARKIYFLPKALPSEWRDLFFCKAVATFLRSQNVRVSGAGLWTPHPVDVIHLHGATNALILHYLQQPHWSRHSTEKQPALIYTLHDYLDELLYSNDMGSFNKFEDGVCYGNGSTNSNSHVADISKYYHDDNRLLFTSSLGIDLAHASTFVSKTMTKDIVEGRLDFYLKELVLDSILDQAERNLFIGITNGIDIRRLNPWTSPELCQDQLAFPYAAFAGSGCASKHDVDDEKTNSGDRANYGVPKTTIRSAKEAAKRYLISKGFLDEKDLHRPLLLFIGRFQYNKGIQFFETASSTIHSGGGKFVIMGQPNSYPIEDINQLRTQFNGTVEIISDAQGQRHWGIYLRAAADFLFVPSLTESFGLVAAEGLLFGSSVISSGVGGLTEFLVDKPLDSRTGQQHHRLDSSLPGRPTVSIQRNPHNSYFFDAFAADAHSQLSTTIDHALRDWRDFQRHPIPHEAFLRKLQKSALAMSWDRPGGPVAEYRALYSIALNLSR</sequence>
<dbReference type="SUPFAM" id="SSF53756">
    <property type="entry name" value="UDP-Glycosyltransferase/glycogen phosphorylase"/>
    <property type="match status" value="1"/>
</dbReference>
<name>A0A9P8A0W8_MORAP</name>
<dbReference type="AlphaFoldDB" id="A0A9P8A0W8"/>
<keyword evidence="4" id="KW-0934">Plastid</keyword>
<dbReference type="Pfam" id="PF08323">
    <property type="entry name" value="Glyco_transf_5"/>
    <property type="match status" value="1"/>
</dbReference>
<evidence type="ECO:0000313" key="6">
    <source>
        <dbReference type="EMBL" id="KAG9322293.1"/>
    </source>
</evidence>
<evidence type="ECO:0000259" key="5">
    <source>
        <dbReference type="Pfam" id="PF08323"/>
    </source>
</evidence>
<dbReference type="InterPro" id="IPR013534">
    <property type="entry name" value="Starch_synth_cat_dom"/>
</dbReference>
<dbReference type="PANTHER" id="PTHR45825">
    <property type="entry name" value="GRANULE-BOUND STARCH SYNTHASE 1, CHLOROPLASTIC/AMYLOPLASTIC"/>
    <property type="match status" value="1"/>
</dbReference>
<feature type="domain" description="Starch synthase catalytic" evidence="5">
    <location>
        <begin position="25"/>
        <end position="298"/>
    </location>
</feature>
<keyword evidence="3" id="KW-0808">Transferase</keyword>
<keyword evidence="2" id="KW-0328">Glycosyltransferase</keyword>
<dbReference type="Pfam" id="PF13692">
    <property type="entry name" value="Glyco_trans_1_4"/>
    <property type="match status" value="1"/>
</dbReference>
<gene>
    <name evidence="6" type="ORF">KVV02_002226</name>
</gene>
<dbReference type="Proteomes" id="UP000717515">
    <property type="component" value="Unassembled WGS sequence"/>
</dbReference>
<evidence type="ECO:0000256" key="2">
    <source>
        <dbReference type="ARBA" id="ARBA00022676"/>
    </source>
</evidence>
<dbReference type="PANTHER" id="PTHR45825:SF11">
    <property type="entry name" value="ALPHA AMYLASE DOMAIN-CONTAINING PROTEIN"/>
    <property type="match status" value="1"/>
</dbReference>
<dbReference type="GO" id="GO:0016757">
    <property type="term" value="F:glycosyltransferase activity"/>
    <property type="evidence" value="ECO:0007669"/>
    <property type="project" value="UniProtKB-KW"/>
</dbReference>
<protein>
    <recommendedName>
        <fullName evidence="5">Starch synthase catalytic domain-containing protein</fullName>
    </recommendedName>
</protein>
<comment type="subcellular location">
    <subcellularLocation>
        <location evidence="1">Plastid</location>
        <location evidence="1">Amyloplast</location>
    </subcellularLocation>
</comment>
<accession>A0A9P8A0W8</accession>
<comment type="caution">
    <text evidence="6">The sequence shown here is derived from an EMBL/GenBank/DDBJ whole genome shotgun (WGS) entry which is preliminary data.</text>
</comment>
<proteinExistence type="predicted"/>
<dbReference type="EMBL" id="JAIFTL010000155">
    <property type="protein sequence ID" value="KAG9322293.1"/>
    <property type="molecule type" value="Genomic_DNA"/>
</dbReference>
<evidence type="ECO:0000256" key="3">
    <source>
        <dbReference type="ARBA" id="ARBA00022679"/>
    </source>
</evidence>
<evidence type="ECO:0000313" key="7">
    <source>
        <dbReference type="Proteomes" id="UP000717515"/>
    </source>
</evidence>
<evidence type="ECO:0000256" key="1">
    <source>
        <dbReference type="ARBA" id="ARBA00004602"/>
    </source>
</evidence>
<dbReference type="Gene3D" id="3.40.50.2000">
    <property type="entry name" value="Glycogen Phosphorylase B"/>
    <property type="match status" value="2"/>
</dbReference>